<protein>
    <submittedName>
        <fullName evidence="1">Uncharacterized protein</fullName>
    </submittedName>
</protein>
<dbReference type="RefSeq" id="WP_380678834.1">
    <property type="nucleotide sequence ID" value="NZ_CP173186.1"/>
</dbReference>
<proteinExistence type="predicted"/>
<accession>A0ABV6EJC8</accession>
<reference evidence="1 2" key="1">
    <citation type="submission" date="2024-09" db="EMBL/GenBank/DDBJ databases">
        <authorList>
            <person name="Sun Q."/>
            <person name="Mori K."/>
        </authorList>
    </citation>
    <scope>NUCLEOTIDE SEQUENCE [LARGE SCALE GENOMIC DNA]</scope>
    <source>
        <strain evidence="1 2">CCM 8626</strain>
    </source>
</reference>
<sequence length="51" mass="5455">MPSCQTTKVRKLVLDALSINVNKIASLLGDAMSYNPNDAKTAHILTVLTAI</sequence>
<evidence type="ECO:0000313" key="2">
    <source>
        <dbReference type="Proteomes" id="UP001589792"/>
    </source>
</evidence>
<dbReference type="EMBL" id="JBHLXG010000025">
    <property type="protein sequence ID" value="MFC0228794.1"/>
    <property type="molecule type" value="Genomic_DNA"/>
</dbReference>
<name>A0ABV6EJC8_9GAMM</name>
<comment type="caution">
    <text evidence="1">The sequence shown here is derived from an EMBL/GenBank/DDBJ whole genome shotgun (WGS) entry which is preliminary data.</text>
</comment>
<gene>
    <name evidence="1" type="ORF">ACFFJ3_20225</name>
</gene>
<organism evidence="1 2">
    <name type="scientific">Serratia aquatilis</name>
    <dbReference type="NCBI Taxonomy" id="1737515"/>
    <lineage>
        <taxon>Bacteria</taxon>
        <taxon>Pseudomonadati</taxon>
        <taxon>Pseudomonadota</taxon>
        <taxon>Gammaproteobacteria</taxon>
        <taxon>Enterobacterales</taxon>
        <taxon>Yersiniaceae</taxon>
        <taxon>Serratia</taxon>
    </lineage>
</organism>
<evidence type="ECO:0000313" key="1">
    <source>
        <dbReference type="EMBL" id="MFC0228794.1"/>
    </source>
</evidence>
<keyword evidence="2" id="KW-1185">Reference proteome</keyword>
<dbReference type="Proteomes" id="UP001589792">
    <property type="component" value="Unassembled WGS sequence"/>
</dbReference>